<comment type="caution">
    <text evidence="2">The sequence shown here is derived from an EMBL/GenBank/DDBJ whole genome shotgun (WGS) entry which is preliminary data.</text>
</comment>
<dbReference type="GO" id="GO:0009253">
    <property type="term" value="P:peptidoglycan catabolic process"/>
    <property type="evidence" value="ECO:0007669"/>
    <property type="project" value="InterPro"/>
</dbReference>
<dbReference type="RefSeq" id="WP_079182432.1">
    <property type="nucleotide sequence ID" value="NZ_FRBK01000036.1"/>
</dbReference>
<evidence type="ECO:0000313" key="3">
    <source>
        <dbReference type="Proteomes" id="UP000184388"/>
    </source>
</evidence>
<dbReference type="Gene3D" id="3.40.80.10">
    <property type="entry name" value="Peptidoglycan recognition protein-like"/>
    <property type="match status" value="1"/>
</dbReference>
<evidence type="ECO:0000259" key="1">
    <source>
        <dbReference type="SMART" id="SM00644"/>
    </source>
</evidence>
<sequence length="211" mass="22601">MAAPLSADALVAALLNEGVVVVEHSGWRTHSRAGDGSWGPVYGVIIHHTATSGIKASVSMCWSGHEDLPGPLCHGLIDKTGTVHLIGNGRANHAGTGDYDVLTAVITEGYGNTPPLPRENDTDGNARFYGFEGINLGDGKDPWPAEQLEGIERVSAAICRAHGWSAQSVIGHKEWTNTKIDPKGFNMPDMRARIATRLRAVRKECSNDYHG</sequence>
<dbReference type="EMBL" id="FRBK01000036">
    <property type="protein sequence ID" value="SHN32563.1"/>
    <property type="molecule type" value="Genomic_DNA"/>
</dbReference>
<dbReference type="GO" id="GO:0008745">
    <property type="term" value="F:N-acetylmuramoyl-L-alanine amidase activity"/>
    <property type="evidence" value="ECO:0007669"/>
    <property type="project" value="InterPro"/>
</dbReference>
<dbReference type="InterPro" id="IPR036505">
    <property type="entry name" value="Amidase/PGRP_sf"/>
</dbReference>
<accession>A0A9X8N999</accession>
<name>A0A9X8N999_9ACTN</name>
<dbReference type="Pfam" id="PF01510">
    <property type="entry name" value="Amidase_2"/>
    <property type="match status" value="1"/>
</dbReference>
<feature type="domain" description="N-acetylmuramoyl-L-alanine amidase" evidence="1">
    <location>
        <begin position="27"/>
        <end position="183"/>
    </location>
</feature>
<gene>
    <name evidence="2" type="ORF">SAMN05216268_13643</name>
</gene>
<reference evidence="3" key="1">
    <citation type="submission" date="2016-11" db="EMBL/GenBank/DDBJ databases">
        <authorList>
            <person name="Jaros S."/>
            <person name="Januszkiewicz K."/>
            <person name="Wedrychowicz H."/>
        </authorList>
    </citation>
    <scope>NUCLEOTIDE SEQUENCE [LARGE SCALE GENOMIC DNA]</scope>
    <source>
        <strain evidence="3">CGMCC 4.3555</strain>
    </source>
</reference>
<dbReference type="SMART" id="SM00644">
    <property type="entry name" value="Ami_2"/>
    <property type="match status" value="1"/>
</dbReference>
<dbReference type="Proteomes" id="UP000184388">
    <property type="component" value="Unassembled WGS sequence"/>
</dbReference>
<dbReference type="AlphaFoldDB" id="A0A9X8N999"/>
<organism evidence="2 3">
    <name type="scientific">Streptomyces yunnanensis</name>
    <dbReference type="NCBI Taxonomy" id="156453"/>
    <lineage>
        <taxon>Bacteria</taxon>
        <taxon>Bacillati</taxon>
        <taxon>Actinomycetota</taxon>
        <taxon>Actinomycetes</taxon>
        <taxon>Kitasatosporales</taxon>
        <taxon>Streptomycetaceae</taxon>
        <taxon>Streptomyces</taxon>
    </lineage>
</organism>
<protein>
    <submittedName>
        <fullName evidence="2">N-acetylmuramoyl-L-alanine amidase</fullName>
    </submittedName>
</protein>
<dbReference type="InterPro" id="IPR002502">
    <property type="entry name" value="Amidase_domain"/>
</dbReference>
<dbReference type="SUPFAM" id="SSF55846">
    <property type="entry name" value="N-acetylmuramoyl-L-alanine amidase-like"/>
    <property type="match status" value="1"/>
</dbReference>
<proteinExistence type="predicted"/>
<evidence type="ECO:0000313" key="2">
    <source>
        <dbReference type="EMBL" id="SHN32563.1"/>
    </source>
</evidence>